<dbReference type="EMBL" id="VCGU01000459">
    <property type="protein sequence ID" value="TRY61067.1"/>
    <property type="molecule type" value="Genomic_DNA"/>
</dbReference>
<dbReference type="Proteomes" id="UP000318571">
    <property type="component" value="Chromosome 8"/>
</dbReference>
<accession>A0A553N6K5</accession>
<keyword evidence="2" id="KW-0812">Transmembrane</keyword>
<name>A0A553N6K5_TIGCA</name>
<sequence length="209" mass="22534">MVVGLEEEEDREDATVAPFPGNDVDADLPVCRPATDEDITNKVRDEFQDDLAAEDHQDDDLDEEERNKVFGYLVHLFSCIVSMKYFLVLFVCVAAAKPQFGYVGSLSGVPYGYATHGLNRYAAAHDYGYTGYVGPQADAHNVNAQAAPFGVKRIPVGSSSFDSIALQYAGVHGYLNNGPMAHSNVGFVPVDEPAVQAAKAEQVTSKALA</sequence>
<evidence type="ECO:0000313" key="4">
    <source>
        <dbReference type="Proteomes" id="UP000318571"/>
    </source>
</evidence>
<feature type="transmembrane region" description="Helical" evidence="2">
    <location>
        <begin position="69"/>
        <end position="96"/>
    </location>
</feature>
<reference evidence="3 4" key="1">
    <citation type="journal article" date="2018" name="Nat. Ecol. Evol.">
        <title>Genomic signatures of mitonuclear coevolution across populations of Tigriopus californicus.</title>
        <authorList>
            <person name="Barreto F.S."/>
            <person name="Watson E.T."/>
            <person name="Lima T.G."/>
            <person name="Willett C.S."/>
            <person name="Edmands S."/>
            <person name="Li W."/>
            <person name="Burton R.S."/>
        </authorList>
    </citation>
    <scope>NUCLEOTIDE SEQUENCE [LARGE SCALE GENOMIC DNA]</scope>
    <source>
        <strain evidence="3 4">San Diego</strain>
    </source>
</reference>
<protein>
    <submittedName>
        <fullName evidence="3">Uncharacterized protein</fullName>
    </submittedName>
</protein>
<organism evidence="3 4">
    <name type="scientific">Tigriopus californicus</name>
    <name type="common">Marine copepod</name>
    <dbReference type="NCBI Taxonomy" id="6832"/>
    <lineage>
        <taxon>Eukaryota</taxon>
        <taxon>Metazoa</taxon>
        <taxon>Ecdysozoa</taxon>
        <taxon>Arthropoda</taxon>
        <taxon>Crustacea</taxon>
        <taxon>Multicrustacea</taxon>
        <taxon>Hexanauplia</taxon>
        <taxon>Copepoda</taxon>
        <taxon>Harpacticoida</taxon>
        <taxon>Harpacticidae</taxon>
        <taxon>Tigriopus</taxon>
    </lineage>
</organism>
<keyword evidence="2" id="KW-0472">Membrane</keyword>
<evidence type="ECO:0000313" key="3">
    <source>
        <dbReference type="EMBL" id="TRY61067.1"/>
    </source>
</evidence>
<evidence type="ECO:0000256" key="1">
    <source>
        <dbReference type="SAM" id="MobiDB-lite"/>
    </source>
</evidence>
<proteinExistence type="predicted"/>
<feature type="compositionally biased region" description="Acidic residues" evidence="1">
    <location>
        <begin position="1"/>
        <end position="12"/>
    </location>
</feature>
<feature type="region of interest" description="Disordered" evidence="1">
    <location>
        <begin position="1"/>
        <end position="28"/>
    </location>
</feature>
<gene>
    <name evidence="3" type="ORF">TCAL_09269</name>
</gene>
<keyword evidence="2" id="KW-1133">Transmembrane helix</keyword>
<keyword evidence="4" id="KW-1185">Reference proteome</keyword>
<comment type="caution">
    <text evidence="3">The sequence shown here is derived from an EMBL/GenBank/DDBJ whole genome shotgun (WGS) entry which is preliminary data.</text>
</comment>
<evidence type="ECO:0000256" key="2">
    <source>
        <dbReference type="SAM" id="Phobius"/>
    </source>
</evidence>
<dbReference type="AlphaFoldDB" id="A0A553N6K5"/>